<dbReference type="CDD" id="cd14066">
    <property type="entry name" value="STKc_IRAK"/>
    <property type="match status" value="1"/>
</dbReference>
<dbReference type="PROSITE" id="PS50011">
    <property type="entry name" value="PROTEIN_KINASE_DOM"/>
    <property type="match status" value="1"/>
</dbReference>
<proteinExistence type="inferred from homology"/>
<dbReference type="Proteomes" id="UP001161247">
    <property type="component" value="Chromosome 6"/>
</dbReference>
<dbReference type="FunFam" id="1.10.510.10:FF:000108">
    <property type="entry name" value="L-type lectin-domain containing receptor kinase S.4"/>
    <property type="match status" value="1"/>
</dbReference>
<keyword evidence="6" id="KW-0723">Serine/threonine-protein kinase</keyword>
<dbReference type="PROSITE" id="PS00107">
    <property type="entry name" value="PROTEIN_KINASE_ATP"/>
    <property type="match status" value="1"/>
</dbReference>
<keyword evidence="16" id="KW-0675">Receptor</keyword>
<evidence type="ECO:0000259" key="22">
    <source>
        <dbReference type="PROSITE" id="PS50011"/>
    </source>
</evidence>
<evidence type="ECO:0000256" key="11">
    <source>
        <dbReference type="ARBA" id="ARBA00022741"/>
    </source>
</evidence>
<evidence type="ECO:0000256" key="17">
    <source>
        <dbReference type="ARBA" id="ARBA00023180"/>
    </source>
</evidence>
<dbReference type="PROSITE" id="PS00108">
    <property type="entry name" value="PROTEIN_KINASE_ST"/>
    <property type="match status" value="1"/>
</dbReference>
<evidence type="ECO:0000256" key="3">
    <source>
        <dbReference type="ARBA" id="ARBA00010217"/>
    </source>
</evidence>
<evidence type="ECO:0000313" key="23">
    <source>
        <dbReference type="EMBL" id="CAI9109718.1"/>
    </source>
</evidence>
<evidence type="ECO:0000256" key="19">
    <source>
        <dbReference type="ARBA" id="ARBA00048679"/>
    </source>
</evidence>
<dbReference type="GO" id="GO:0005886">
    <property type="term" value="C:plasma membrane"/>
    <property type="evidence" value="ECO:0007669"/>
    <property type="project" value="UniProtKB-SubCell"/>
</dbReference>
<dbReference type="GO" id="GO:0004674">
    <property type="term" value="F:protein serine/threonine kinase activity"/>
    <property type="evidence" value="ECO:0007669"/>
    <property type="project" value="UniProtKB-KW"/>
</dbReference>
<evidence type="ECO:0000256" key="9">
    <source>
        <dbReference type="ARBA" id="ARBA00022729"/>
    </source>
</evidence>
<dbReference type="Pfam" id="PF00139">
    <property type="entry name" value="Lectin_legB"/>
    <property type="match status" value="1"/>
</dbReference>
<evidence type="ECO:0000256" key="18">
    <source>
        <dbReference type="ARBA" id="ARBA00047899"/>
    </source>
</evidence>
<comment type="subcellular location">
    <subcellularLocation>
        <location evidence="1">Cell membrane</location>
        <topology evidence="1">Single-pass type I membrane protein</topology>
    </subcellularLocation>
</comment>
<dbReference type="SUPFAM" id="SSF56112">
    <property type="entry name" value="Protein kinase-like (PK-like)"/>
    <property type="match status" value="1"/>
</dbReference>
<reference evidence="23" key="1">
    <citation type="submission" date="2023-03" db="EMBL/GenBank/DDBJ databases">
        <authorList>
            <person name="Julca I."/>
        </authorList>
    </citation>
    <scope>NUCLEOTIDE SEQUENCE</scope>
</reference>
<dbReference type="GO" id="GO:0030246">
    <property type="term" value="F:carbohydrate binding"/>
    <property type="evidence" value="ECO:0007669"/>
    <property type="project" value="UniProtKB-KW"/>
</dbReference>
<evidence type="ECO:0000256" key="4">
    <source>
        <dbReference type="ARBA" id="ARBA00012513"/>
    </source>
</evidence>
<dbReference type="InterPro" id="IPR011009">
    <property type="entry name" value="Kinase-like_dom_sf"/>
</dbReference>
<evidence type="ECO:0000256" key="8">
    <source>
        <dbReference type="ARBA" id="ARBA00022692"/>
    </source>
</evidence>
<feature type="domain" description="Protein kinase" evidence="22">
    <location>
        <begin position="360"/>
        <end position="635"/>
    </location>
</feature>
<accession>A0AAV1DPA2</accession>
<evidence type="ECO:0000256" key="20">
    <source>
        <dbReference type="PROSITE-ProRule" id="PRU10141"/>
    </source>
</evidence>
<dbReference type="CDD" id="cd06899">
    <property type="entry name" value="lectin_legume_LecRK_Arcelin_ConA"/>
    <property type="match status" value="1"/>
</dbReference>
<dbReference type="AlphaFoldDB" id="A0AAV1DPA2"/>
<dbReference type="Gene3D" id="2.60.120.200">
    <property type="match status" value="1"/>
</dbReference>
<keyword evidence="10" id="KW-0430">Lectin</keyword>
<evidence type="ECO:0000256" key="2">
    <source>
        <dbReference type="ARBA" id="ARBA00008536"/>
    </source>
</evidence>
<dbReference type="InterPro" id="IPR019825">
    <property type="entry name" value="Lectin_legB_Mn/Ca_BS"/>
</dbReference>
<evidence type="ECO:0000256" key="15">
    <source>
        <dbReference type="ARBA" id="ARBA00023136"/>
    </source>
</evidence>
<feature type="transmembrane region" description="Helical" evidence="21">
    <location>
        <begin position="301"/>
        <end position="323"/>
    </location>
</feature>
<keyword evidence="15 21" id="KW-0472">Membrane</keyword>
<dbReference type="PROSITE" id="PS00307">
    <property type="entry name" value="LECTIN_LEGUME_BETA"/>
    <property type="match status" value="1"/>
</dbReference>
<gene>
    <name evidence="23" type="ORF">OLC1_LOCUS17544</name>
</gene>
<dbReference type="InterPro" id="IPR008271">
    <property type="entry name" value="Ser/Thr_kinase_AS"/>
</dbReference>
<evidence type="ECO:0000256" key="5">
    <source>
        <dbReference type="ARBA" id="ARBA00022475"/>
    </source>
</evidence>
<dbReference type="InterPro" id="IPR017441">
    <property type="entry name" value="Protein_kinase_ATP_BS"/>
</dbReference>
<keyword evidence="12" id="KW-0418">Kinase</keyword>
<comment type="similarity">
    <text evidence="2">In the N-terminal section; belongs to the leguminous lectin family.</text>
</comment>
<organism evidence="23 24">
    <name type="scientific">Oldenlandia corymbosa var. corymbosa</name>
    <dbReference type="NCBI Taxonomy" id="529605"/>
    <lineage>
        <taxon>Eukaryota</taxon>
        <taxon>Viridiplantae</taxon>
        <taxon>Streptophyta</taxon>
        <taxon>Embryophyta</taxon>
        <taxon>Tracheophyta</taxon>
        <taxon>Spermatophyta</taxon>
        <taxon>Magnoliopsida</taxon>
        <taxon>eudicotyledons</taxon>
        <taxon>Gunneridae</taxon>
        <taxon>Pentapetalae</taxon>
        <taxon>asterids</taxon>
        <taxon>lamiids</taxon>
        <taxon>Gentianales</taxon>
        <taxon>Rubiaceae</taxon>
        <taxon>Rubioideae</taxon>
        <taxon>Spermacoceae</taxon>
        <taxon>Hedyotis-Oldenlandia complex</taxon>
        <taxon>Oldenlandia</taxon>
    </lineage>
</organism>
<keyword evidence="24" id="KW-1185">Reference proteome</keyword>
<dbReference type="Gene3D" id="1.10.510.10">
    <property type="entry name" value="Transferase(Phosphotransferase) domain 1"/>
    <property type="match status" value="1"/>
</dbReference>
<name>A0AAV1DPA2_OLDCO</name>
<feature type="binding site" evidence="20">
    <location>
        <position position="390"/>
    </location>
    <ligand>
        <name>ATP</name>
        <dbReference type="ChEBI" id="CHEBI:30616"/>
    </ligand>
</feature>
<dbReference type="InterPro" id="IPR001220">
    <property type="entry name" value="Legume_lectin_dom"/>
</dbReference>
<dbReference type="Pfam" id="PF00069">
    <property type="entry name" value="Pkinase"/>
    <property type="match status" value="1"/>
</dbReference>
<evidence type="ECO:0000256" key="12">
    <source>
        <dbReference type="ARBA" id="ARBA00022777"/>
    </source>
</evidence>
<dbReference type="Gene3D" id="3.30.200.20">
    <property type="entry name" value="Phosphorylase Kinase, domain 1"/>
    <property type="match status" value="1"/>
</dbReference>
<dbReference type="EMBL" id="OX459123">
    <property type="protein sequence ID" value="CAI9109718.1"/>
    <property type="molecule type" value="Genomic_DNA"/>
</dbReference>
<evidence type="ECO:0000313" key="24">
    <source>
        <dbReference type="Proteomes" id="UP001161247"/>
    </source>
</evidence>
<dbReference type="SMART" id="SM00220">
    <property type="entry name" value="S_TKc"/>
    <property type="match status" value="1"/>
</dbReference>
<comment type="catalytic activity">
    <reaction evidence="19">
        <text>L-seryl-[protein] + ATP = O-phospho-L-seryl-[protein] + ADP + H(+)</text>
        <dbReference type="Rhea" id="RHEA:17989"/>
        <dbReference type="Rhea" id="RHEA-COMP:9863"/>
        <dbReference type="Rhea" id="RHEA-COMP:11604"/>
        <dbReference type="ChEBI" id="CHEBI:15378"/>
        <dbReference type="ChEBI" id="CHEBI:29999"/>
        <dbReference type="ChEBI" id="CHEBI:30616"/>
        <dbReference type="ChEBI" id="CHEBI:83421"/>
        <dbReference type="ChEBI" id="CHEBI:456216"/>
        <dbReference type="EC" id="2.7.11.1"/>
    </reaction>
</comment>
<dbReference type="InterPro" id="IPR050528">
    <property type="entry name" value="L-type_Lectin-RKs"/>
</dbReference>
<evidence type="ECO:0000256" key="10">
    <source>
        <dbReference type="ARBA" id="ARBA00022734"/>
    </source>
</evidence>
<keyword evidence="9" id="KW-0732">Signal</keyword>
<keyword evidence="7" id="KW-0808">Transferase</keyword>
<evidence type="ECO:0000256" key="7">
    <source>
        <dbReference type="ARBA" id="ARBA00022679"/>
    </source>
</evidence>
<dbReference type="PANTHER" id="PTHR27007">
    <property type="match status" value="1"/>
</dbReference>
<evidence type="ECO:0000256" key="6">
    <source>
        <dbReference type="ARBA" id="ARBA00022527"/>
    </source>
</evidence>
<evidence type="ECO:0000256" key="1">
    <source>
        <dbReference type="ARBA" id="ARBA00004251"/>
    </source>
</evidence>
<comment type="catalytic activity">
    <reaction evidence="18">
        <text>L-threonyl-[protein] + ATP = O-phospho-L-threonyl-[protein] + ADP + H(+)</text>
        <dbReference type="Rhea" id="RHEA:46608"/>
        <dbReference type="Rhea" id="RHEA-COMP:11060"/>
        <dbReference type="Rhea" id="RHEA-COMP:11605"/>
        <dbReference type="ChEBI" id="CHEBI:15378"/>
        <dbReference type="ChEBI" id="CHEBI:30013"/>
        <dbReference type="ChEBI" id="CHEBI:30616"/>
        <dbReference type="ChEBI" id="CHEBI:61977"/>
        <dbReference type="ChEBI" id="CHEBI:456216"/>
        <dbReference type="EC" id="2.7.11.1"/>
    </reaction>
</comment>
<evidence type="ECO:0000256" key="16">
    <source>
        <dbReference type="ARBA" id="ARBA00023170"/>
    </source>
</evidence>
<dbReference type="FunFam" id="2.60.120.200:FF:000051">
    <property type="entry name" value="L-type lectin-domain containing receptor kinase V.9"/>
    <property type="match status" value="1"/>
</dbReference>
<dbReference type="SUPFAM" id="SSF49899">
    <property type="entry name" value="Concanavalin A-like lectins/glucanases"/>
    <property type="match status" value="1"/>
</dbReference>
<keyword evidence="13 20" id="KW-0067">ATP-binding</keyword>
<dbReference type="InterPro" id="IPR013320">
    <property type="entry name" value="ConA-like_dom_sf"/>
</dbReference>
<evidence type="ECO:0000256" key="13">
    <source>
        <dbReference type="ARBA" id="ARBA00022840"/>
    </source>
</evidence>
<keyword evidence="8 21" id="KW-0812">Transmembrane</keyword>
<dbReference type="FunFam" id="3.30.200.20:FF:000112">
    <property type="entry name" value="Lectin-domain containing receptor kinase A4.3"/>
    <property type="match status" value="1"/>
</dbReference>
<keyword evidence="14 21" id="KW-1133">Transmembrane helix</keyword>
<dbReference type="GO" id="GO:0005524">
    <property type="term" value="F:ATP binding"/>
    <property type="evidence" value="ECO:0007669"/>
    <property type="project" value="UniProtKB-UniRule"/>
</dbReference>
<protein>
    <recommendedName>
        <fullName evidence="4">non-specific serine/threonine protein kinase</fullName>
        <ecNumber evidence="4">2.7.11.1</ecNumber>
    </recommendedName>
</protein>
<comment type="similarity">
    <text evidence="3">In the C-terminal section; belongs to the protein kinase superfamily. Ser/Thr protein kinase family.</text>
</comment>
<keyword evidence="5" id="KW-1003">Cell membrane</keyword>
<keyword evidence="17" id="KW-0325">Glycoprotein</keyword>
<dbReference type="EC" id="2.7.11.1" evidence="4"/>
<evidence type="ECO:0000256" key="14">
    <source>
        <dbReference type="ARBA" id="ARBA00022989"/>
    </source>
</evidence>
<dbReference type="InterPro" id="IPR000719">
    <property type="entry name" value="Prot_kinase_dom"/>
</dbReference>
<evidence type="ECO:0000256" key="21">
    <source>
        <dbReference type="SAM" id="Phobius"/>
    </source>
</evidence>
<sequence>MREFMAALFFKFLILVAVYNGIPICFADLSNGGSGFIYEGFRSANLSLDGIAELTDNGLLMLSNGTHDSSGHAFYPELISFKNSTKGEVFSFSTTFVFAIRSEFSAVSAEGLAFFISPTKNLPGGRQMGSLGVFNLSSDAGESNRHLVGVELDTFQNPNTPDLDNNHVAVDIESIDSVLQIPAGYYPDDRNNGTFRNLTLISGDPIQVWVDYDGTKKEIQVTLAPLKAPGKPRFPLINLKYNLSPVLQQSMYVGFSAASGPFVVRHYILGWSFTMNGGADQGLDLSKLPKLPSLEPKKVPIFFTIGLPLICLLTILAAVLVLIRYIRKQRKYAELLEDWEMAYGPHRFKYKDLYIATKGFKDTELLGSGGFGKVYKGVLGSPKQQIAVKKISHESKQGIREFVAEIVSIGRMSHRNLVPLLGYTRRKGELLLVYEYMPNGSLDRLLYGQPKFRLNWSHRLQIIKGVASGLFYLHEGWEQIVVHRDVKSSNVLLDGEFNGRLGDFGLARLYERGNDPQTTKVVGTVGYLAPEYYKTGRATTSSDVYAFGIFLFEVVCGKRPVEEIGPGEDMHSVEWVFSFWNDGRIVEAVDQKLGNDEMVKDEVELVLKLGLLCTHPDPKARPCMQKVMMYLNDSLPLPELSSTGLSASDIMIAYGKGFEDVSMAKLINSPSSLGKTSSTPLTFVEDSFLSGGR</sequence>
<keyword evidence="11 20" id="KW-0547">Nucleotide-binding</keyword>